<evidence type="ECO:0000256" key="2">
    <source>
        <dbReference type="ARBA" id="ARBA00009142"/>
    </source>
</evidence>
<comment type="subcellular location">
    <subcellularLocation>
        <location evidence="1 8">Cell membrane</location>
        <topology evidence="1 8">Multi-pass membrane protein</topology>
    </subcellularLocation>
</comment>
<keyword evidence="7 8" id="KW-0472">Membrane</keyword>
<evidence type="ECO:0000256" key="8">
    <source>
        <dbReference type="RuleBase" id="RU363041"/>
    </source>
</evidence>
<dbReference type="Pfam" id="PF01925">
    <property type="entry name" value="TauE"/>
    <property type="match status" value="1"/>
</dbReference>
<feature type="transmembrane region" description="Helical" evidence="8">
    <location>
        <begin position="136"/>
        <end position="155"/>
    </location>
</feature>
<accession>A0A5Q3QCB0</accession>
<evidence type="ECO:0000256" key="7">
    <source>
        <dbReference type="ARBA" id="ARBA00023136"/>
    </source>
</evidence>
<gene>
    <name evidence="9" type="ORF">GIY23_10395</name>
</gene>
<name>A0A5Q3QCB0_9PSEU</name>
<feature type="transmembrane region" description="Helical" evidence="8">
    <location>
        <begin position="196"/>
        <end position="214"/>
    </location>
</feature>
<comment type="similarity">
    <text evidence="2 8">Belongs to the 4-toluene sulfonate uptake permease (TSUP) (TC 2.A.102) family.</text>
</comment>
<keyword evidence="10" id="KW-1185">Reference proteome</keyword>
<evidence type="ECO:0000313" key="9">
    <source>
        <dbReference type="EMBL" id="QGK72198.1"/>
    </source>
</evidence>
<proteinExistence type="inferred from homology"/>
<dbReference type="PANTHER" id="PTHR30269">
    <property type="entry name" value="TRANSMEMBRANE PROTEIN YFCA"/>
    <property type="match status" value="1"/>
</dbReference>
<dbReference type="PANTHER" id="PTHR30269:SF37">
    <property type="entry name" value="MEMBRANE TRANSPORTER PROTEIN"/>
    <property type="match status" value="1"/>
</dbReference>
<keyword evidence="4 8" id="KW-1003">Cell membrane</keyword>
<evidence type="ECO:0000256" key="5">
    <source>
        <dbReference type="ARBA" id="ARBA00022692"/>
    </source>
</evidence>
<evidence type="ECO:0000256" key="3">
    <source>
        <dbReference type="ARBA" id="ARBA00022448"/>
    </source>
</evidence>
<feature type="transmembrane region" description="Helical" evidence="8">
    <location>
        <begin position="73"/>
        <end position="92"/>
    </location>
</feature>
<keyword evidence="5 8" id="KW-0812">Transmembrane</keyword>
<organism evidence="9 10">
    <name type="scientific">Allosaccharopolyspora coralli</name>
    <dbReference type="NCBI Taxonomy" id="2665642"/>
    <lineage>
        <taxon>Bacteria</taxon>
        <taxon>Bacillati</taxon>
        <taxon>Actinomycetota</taxon>
        <taxon>Actinomycetes</taxon>
        <taxon>Pseudonocardiales</taxon>
        <taxon>Pseudonocardiaceae</taxon>
        <taxon>Allosaccharopolyspora</taxon>
    </lineage>
</organism>
<evidence type="ECO:0000256" key="4">
    <source>
        <dbReference type="ARBA" id="ARBA00022475"/>
    </source>
</evidence>
<feature type="transmembrane region" description="Helical" evidence="8">
    <location>
        <begin position="47"/>
        <end position="67"/>
    </location>
</feature>
<reference evidence="10" key="1">
    <citation type="submission" date="2019-11" db="EMBL/GenBank/DDBJ databases">
        <title>The complete genome sequence of Saccharopolyspora sp. E2A.</title>
        <authorList>
            <person name="Zhang G."/>
        </authorList>
    </citation>
    <scope>NUCLEOTIDE SEQUENCE [LARGE SCALE GENOMIC DNA]</scope>
    <source>
        <strain evidence="10">E2A</strain>
    </source>
</reference>
<dbReference type="InterPro" id="IPR002781">
    <property type="entry name" value="TM_pro_TauE-like"/>
</dbReference>
<evidence type="ECO:0000256" key="6">
    <source>
        <dbReference type="ARBA" id="ARBA00022989"/>
    </source>
</evidence>
<protein>
    <recommendedName>
        <fullName evidence="8">Probable membrane transporter protein</fullName>
    </recommendedName>
</protein>
<evidence type="ECO:0000313" key="10">
    <source>
        <dbReference type="Proteomes" id="UP000371041"/>
    </source>
</evidence>
<evidence type="ECO:0000256" key="1">
    <source>
        <dbReference type="ARBA" id="ARBA00004651"/>
    </source>
</evidence>
<keyword evidence="3" id="KW-0813">Transport</keyword>
<dbReference type="AlphaFoldDB" id="A0A5Q3QCB0"/>
<dbReference type="KEGG" id="sace:GIY23_10395"/>
<sequence length="215" mass="21952">MGMNLVAAPLVTLVDPSYVPVPLLIPLAVLGTLTWAREHEHVHWRGVGYLSAGRIPGSLIGVAMVALLPAREFGIAIGVLVFCFVALSMTSWQPRPTTGSLVTAGVASGVAGTASSIGGPPVALLYQYAGGPRLRATLAAVSVLGTIVSLLFLFVGGQVTLSGVLAGVGLLPFTALGFAVSSPLRRFVDGARMRPAVLVVSAGSALVLVLRGMMA</sequence>
<keyword evidence="6 8" id="KW-1133">Transmembrane helix</keyword>
<dbReference type="Proteomes" id="UP000371041">
    <property type="component" value="Chromosome"/>
</dbReference>
<dbReference type="EMBL" id="CP045929">
    <property type="protein sequence ID" value="QGK72198.1"/>
    <property type="molecule type" value="Genomic_DNA"/>
</dbReference>
<dbReference type="InterPro" id="IPR052017">
    <property type="entry name" value="TSUP"/>
</dbReference>
<feature type="transmembrane region" description="Helical" evidence="8">
    <location>
        <begin position="17"/>
        <end position="35"/>
    </location>
</feature>
<feature type="transmembrane region" description="Helical" evidence="8">
    <location>
        <begin position="161"/>
        <end position="184"/>
    </location>
</feature>
<dbReference type="GO" id="GO:0005886">
    <property type="term" value="C:plasma membrane"/>
    <property type="evidence" value="ECO:0007669"/>
    <property type="project" value="UniProtKB-SubCell"/>
</dbReference>